<protein>
    <submittedName>
        <fullName evidence="6">Cactin</fullName>
    </submittedName>
</protein>
<keyword evidence="1" id="KW-0677">Repeat</keyword>
<dbReference type="Pfam" id="PF10312">
    <property type="entry name" value="Cactin_mid"/>
    <property type="match status" value="1"/>
</dbReference>
<dbReference type="Proteomes" id="UP000186817">
    <property type="component" value="Unassembled WGS sequence"/>
</dbReference>
<comment type="caution">
    <text evidence="6">The sequence shown here is derived from an EMBL/GenBank/DDBJ whole genome shotgun (WGS) entry which is preliminary data.</text>
</comment>
<dbReference type="GO" id="GO:0005737">
    <property type="term" value="C:cytoplasm"/>
    <property type="evidence" value="ECO:0007669"/>
    <property type="project" value="TreeGrafter"/>
</dbReference>
<dbReference type="SMART" id="SM00025">
    <property type="entry name" value="Pumilio"/>
    <property type="match status" value="5"/>
</dbReference>
<dbReference type="Gene3D" id="1.25.10.10">
    <property type="entry name" value="Leucine-rich Repeat Variant"/>
    <property type="match status" value="1"/>
</dbReference>
<name>A0A1Q9CHQ6_SYMMI</name>
<feature type="repeat" description="Pumilio" evidence="2">
    <location>
        <begin position="1583"/>
        <end position="1618"/>
    </location>
</feature>
<dbReference type="InterPro" id="IPR033133">
    <property type="entry name" value="PUM-HD"/>
</dbReference>
<dbReference type="InterPro" id="IPR011989">
    <property type="entry name" value="ARM-like"/>
</dbReference>
<sequence>MSFLSLRPDLVSAPSCHQWMAWGSRRGSRANALAPVELKLGLVAAAMARVQVGALAALLALLVSTRQTWSLQGTCFDNVEQMAHCCDQPERCFGPDSMMKNATHDECCGPAFQGFMKIFLSKAVRVAMTRATPVQFYGVGWLTGQSIVKSPERLTLTVRQGVILPLAGLGFTGLQAWRTYKASDEGRIRQAVKKMLKPYPVPRDVMQTIKGIITAWSRQTKRTTIVTGRYQAGKTVAVNEALRGVRGVLQVSVRDASWEEKMYKELGVGDYGMFKQVLHRAAVKLQKMRDNPTDYPILLLEVPRQAPAGESMMAIVSNMAKDLATDAVGNAPTHAQQLAKFNGCGEDDWPKIQPIVAKCDYRAGDVLDACEMLRNSMPIDDIQAKLERPFCVSRETQQAGYKLITGQAEVLNNVACPQPCLEVVRVAEDTEELREMQTIMKAYLIFVNSLDTTAWELAAQVEGKLAISHYNTLTMYDANHHLGIQGFMKKRLAIMKDLNHAAHFCENFFQALWYHHAQATGRSAVETDIQSVRPLFAPTMQLYEAIQDASDRLLYDKIAASSVLPEVWPALRNNSPEVVLVVNVVGKWASVGVVTFWSILKHRTTPLRIFVFGDQAGIRDWRHVVKEMKSEAPHAMHRVRFDYIDIFLHPRMVNYFSRLPQECASTNMSKALFARLVWQRCPRMSFDRSRSPVASRAAGAANVKKKRKELFQKELGYQDESNPFGDSTLTEKFTWKKKNEYLQAAGLYRPSSKEQQMQKMHAKIREIQQVKKRRDEREVERQLLEQQRLEHDKELHDEEYGEWLTKEEKFHLDNAKARTSLRIDQGRERPLDLVAKALSIAEDEKFEDMTILDKPPHQLFVNMSVDEVEETLDEIATFVRIDSQHKEFWQAMRYVATDAYESKRREKAGRSKAGSAISGLGPGVAEGVVNEIHDLLCAKSKRELGDMLVEINDSLKSSPAGLDTQFFEAVAAKIPLYVARSEVEHWHESQPLVPQLLGACCVFGLENRFQNLCSAHVGGARAFLGRELSESDFTVFRSEAGHRGACQARTLATCAMSNNAYMFIATEPLGPVWSQTGSDGKLQNQNDAWQSWASNYVWIPSYIAYGLVDMVPWQDTVAMADITLKPGQSQMDPSKGRGIKGMESSLKRHEGKSSLAPDEQEFHQDMLRKLALHLAAQPDAEADSHATVQEQHMLEEPEKLERQEEHSPECISHFCECANFFKHVDKQDEASDAPDTPRSFCATPEEHGMPVWKGKHQPPQPPPHMEYMEDLTESSSHCVCVPSYIVHGLLETVSLGEGKGRERRLGAHDQEFHQQMLRKLALHLAAQPGSDLSTGSYPAHAPQSPDLEKSRAGRRDQHQQGKGFFQHDSRPQQEEFHRQMLQKLALHLAAQPDTPTPSPHASQQVAPMSMSPAVAVAHTAPEVRKAPSSFSQGHQSHPALQPECNQELLRKLALHLAAQDHPLDKPHLDVQGDSIKWQPMNDPAAIGEDKASCDRLITELEGNNRDKHLNWVLSVVRPFSLTQFGSRVVQKAIATASVQEREKFAQELLSHSMDLYVSPHGNHVLAKLIEVLPSSRLVCIAESMKGQAATVARHQFGSRILERLLEHCSEQQIGFLLNELLDDLEALARHAFANFVVQHLFEHGTPERKTLCLQKLLPHVLQHATHKTASNVVQRMLEHADVSSQALIADAFLAGEGEASLETIAATRYGSFVIHSLVDKLHPRIDAVKDRVKAAHPQLQESKFSQKNILDFLGEAFFRE</sequence>
<dbReference type="GO" id="GO:0010608">
    <property type="term" value="P:post-transcriptional regulation of gene expression"/>
    <property type="evidence" value="ECO:0007669"/>
    <property type="project" value="TreeGrafter"/>
</dbReference>
<accession>A0A1Q9CHQ6</accession>
<organism evidence="6 7">
    <name type="scientific">Symbiodinium microadriaticum</name>
    <name type="common">Dinoflagellate</name>
    <name type="synonym">Zooxanthella microadriatica</name>
    <dbReference type="NCBI Taxonomy" id="2951"/>
    <lineage>
        <taxon>Eukaryota</taxon>
        <taxon>Sar</taxon>
        <taxon>Alveolata</taxon>
        <taxon>Dinophyceae</taxon>
        <taxon>Suessiales</taxon>
        <taxon>Symbiodiniaceae</taxon>
        <taxon>Symbiodinium</taxon>
    </lineage>
</organism>
<evidence type="ECO:0000313" key="6">
    <source>
        <dbReference type="EMBL" id="OLP82464.1"/>
    </source>
</evidence>
<dbReference type="GO" id="GO:0003729">
    <property type="term" value="F:mRNA binding"/>
    <property type="evidence" value="ECO:0007669"/>
    <property type="project" value="TreeGrafter"/>
</dbReference>
<evidence type="ECO:0000256" key="1">
    <source>
        <dbReference type="ARBA" id="ARBA00022737"/>
    </source>
</evidence>
<evidence type="ECO:0000313" key="7">
    <source>
        <dbReference type="Proteomes" id="UP000186817"/>
    </source>
</evidence>
<dbReference type="Pfam" id="PF00806">
    <property type="entry name" value="PUF"/>
    <property type="match status" value="4"/>
</dbReference>
<feature type="coiled-coil region" evidence="3">
    <location>
        <begin position="753"/>
        <end position="792"/>
    </location>
</feature>
<dbReference type="PANTHER" id="PTHR12537:SF12">
    <property type="entry name" value="MATERNAL PROTEIN PUMILIO"/>
    <property type="match status" value="1"/>
</dbReference>
<dbReference type="InterPro" id="IPR018816">
    <property type="entry name" value="Cactin_central"/>
</dbReference>
<keyword evidence="3" id="KW-0175">Coiled coil</keyword>
<evidence type="ECO:0000256" key="4">
    <source>
        <dbReference type="SAM" id="MobiDB-lite"/>
    </source>
</evidence>
<evidence type="ECO:0000256" key="2">
    <source>
        <dbReference type="PROSITE-ProRule" id="PRU00317"/>
    </source>
</evidence>
<dbReference type="PROSITE" id="PS50302">
    <property type="entry name" value="PUM"/>
    <property type="match status" value="3"/>
</dbReference>
<reference evidence="6 7" key="1">
    <citation type="submission" date="2016-02" db="EMBL/GenBank/DDBJ databases">
        <title>Genome analysis of coral dinoflagellate symbionts highlights evolutionary adaptations to a symbiotic lifestyle.</title>
        <authorList>
            <person name="Aranda M."/>
            <person name="Li Y."/>
            <person name="Liew Y.J."/>
            <person name="Baumgarten S."/>
            <person name="Simakov O."/>
            <person name="Wilson M."/>
            <person name="Piel J."/>
            <person name="Ashoor H."/>
            <person name="Bougouffa S."/>
            <person name="Bajic V.B."/>
            <person name="Ryu T."/>
            <person name="Ravasi T."/>
            <person name="Bayer T."/>
            <person name="Micklem G."/>
            <person name="Kim H."/>
            <person name="Bhak J."/>
            <person name="Lajeunesse T.C."/>
            <person name="Voolstra C.R."/>
        </authorList>
    </citation>
    <scope>NUCLEOTIDE SEQUENCE [LARGE SCALE GENOMIC DNA]</scope>
    <source>
        <strain evidence="6 7">CCMP2467</strain>
    </source>
</reference>
<dbReference type="InterPro" id="IPR001313">
    <property type="entry name" value="Pumilio_RNA-bd_rpt"/>
</dbReference>
<dbReference type="PANTHER" id="PTHR12537">
    <property type="entry name" value="RNA BINDING PROTEIN PUMILIO-RELATED"/>
    <property type="match status" value="1"/>
</dbReference>
<evidence type="ECO:0000259" key="5">
    <source>
        <dbReference type="PROSITE" id="PS50303"/>
    </source>
</evidence>
<dbReference type="PROSITE" id="PS50303">
    <property type="entry name" value="PUM_HD"/>
    <property type="match status" value="1"/>
</dbReference>
<keyword evidence="7" id="KW-1185">Reference proteome</keyword>
<dbReference type="InterPro" id="IPR016024">
    <property type="entry name" value="ARM-type_fold"/>
</dbReference>
<feature type="repeat" description="Pumilio" evidence="2">
    <location>
        <begin position="1511"/>
        <end position="1550"/>
    </location>
</feature>
<feature type="domain" description="PUM-HD" evidence="5">
    <location>
        <begin position="1385"/>
        <end position="1757"/>
    </location>
</feature>
<dbReference type="OrthoDB" id="265955at2759"/>
<dbReference type="SUPFAM" id="SSF48371">
    <property type="entry name" value="ARM repeat"/>
    <property type="match status" value="1"/>
</dbReference>
<feature type="repeat" description="Pumilio" evidence="2">
    <location>
        <begin position="1619"/>
        <end position="1658"/>
    </location>
</feature>
<proteinExistence type="predicted"/>
<dbReference type="EMBL" id="LSRX01001190">
    <property type="protein sequence ID" value="OLP82464.1"/>
    <property type="molecule type" value="Genomic_DNA"/>
</dbReference>
<feature type="compositionally biased region" description="Basic and acidic residues" evidence="4">
    <location>
        <begin position="1346"/>
        <end position="1376"/>
    </location>
</feature>
<feature type="region of interest" description="Disordered" evidence="4">
    <location>
        <begin position="1328"/>
        <end position="1376"/>
    </location>
</feature>
<feature type="region of interest" description="Disordered" evidence="4">
    <location>
        <begin position="1126"/>
        <end position="1157"/>
    </location>
</feature>
<evidence type="ECO:0000256" key="3">
    <source>
        <dbReference type="SAM" id="Coils"/>
    </source>
</evidence>
<gene>
    <name evidence="6" type="primary">CACTIN</name>
    <name evidence="6" type="ORF">AK812_SmicGene36872</name>
</gene>